<feature type="transmembrane region" description="Helical" evidence="5">
    <location>
        <begin position="80"/>
        <end position="98"/>
    </location>
</feature>
<comment type="caution">
    <text evidence="7">The sequence shown here is derived from an EMBL/GenBank/DDBJ whole genome shotgun (WGS) entry which is preliminary data.</text>
</comment>
<organism evidence="7 8">
    <name type="scientific">Prolixibacter bellariivorans</name>
    <dbReference type="NCBI Taxonomy" id="314319"/>
    <lineage>
        <taxon>Bacteria</taxon>
        <taxon>Pseudomonadati</taxon>
        <taxon>Bacteroidota</taxon>
        <taxon>Bacteroidia</taxon>
        <taxon>Marinilabiliales</taxon>
        <taxon>Prolixibacteraceae</taxon>
        <taxon>Prolixibacter</taxon>
    </lineage>
</organism>
<feature type="transmembrane region" description="Helical" evidence="5">
    <location>
        <begin position="163"/>
        <end position="185"/>
    </location>
</feature>
<name>A0A5M4B109_9BACT</name>
<evidence type="ECO:0000256" key="2">
    <source>
        <dbReference type="ARBA" id="ARBA00022692"/>
    </source>
</evidence>
<feature type="domain" description="Yip1" evidence="6">
    <location>
        <begin position="16"/>
        <end position="180"/>
    </location>
</feature>
<dbReference type="InterPro" id="IPR006977">
    <property type="entry name" value="Yip1_dom"/>
</dbReference>
<evidence type="ECO:0000313" key="8">
    <source>
        <dbReference type="Proteomes" id="UP000391834"/>
    </source>
</evidence>
<gene>
    <name evidence="7" type="ORF">PbJCM13498_24290</name>
</gene>
<dbReference type="Pfam" id="PF04893">
    <property type="entry name" value="Yip1"/>
    <property type="match status" value="1"/>
</dbReference>
<sequence length="193" mass="21677">MDFKKLASGIYERSKALILQPKEEWKVIEEENVTMNLVVRNFLLPLLLVATLASLLGRIIQKVNIGLDGNLLMADGLREFFGFLLSVYASTYLVNELVKSFGGEKNLRRSANLVIYSTVPSLVVSMVTGLIPALYPLGVLGLYSFYLFYVGIPVLFDVPEQKHVGFFLTSALLMIIVFAFIRYFLTTFLMAFA</sequence>
<keyword evidence="3 5" id="KW-1133">Transmembrane helix</keyword>
<evidence type="ECO:0000256" key="3">
    <source>
        <dbReference type="ARBA" id="ARBA00022989"/>
    </source>
</evidence>
<accession>A0A5M4B109</accession>
<evidence type="ECO:0000256" key="5">
    <source>
        <dbReference type="SAM" id="Phobius"/>
    </source>
</evidence>
<evidence type="ECO:0000313" key="7">
    <source>
        <dbReference type="EMBL" id="GET33566.1"/>
    </source>
</evidence>
<feature type="transmembrane region" description="Helical" evidence="5">
    <location>
        <begin position="137"/>
        <end position="156"/>
    </location>
</feature>
<keyword evidence="2 5" id="KW-0812">Transmembrane</keyword>
<comment type="subcellular location">
    <subcellularLocation>
        <location evidence="1">Membrane</location>
        <topology evidence="1">Multi-pass membrane protein</topology>
    </subcellularLocation>
</comment>
<feature type="transmembrane region" description="Helical" evidence="5">
    <location>
        <begin position="42"/>
        <end position="60"/>
    </location>
</feature>
<evidence type="ECO:0000256" key="4">
    <source>
        <dbReference type="ARBA" id="ARBA00023136"/>
    </source>
</evidence>
<feature type="transmembrane region" description="Helical" evidence="5">
    <location>
        <begin position="110"/>
        <end position="131"/>
    </location>
</feature>
<evidence type="ECO:0000259" key="6">
    <source>
        <dbReference type="Pfam" id="PF04893"/>
    </source>
</evidence>
<dbReference type="EMBL" id="BLAX01000001">
    <property type="protein sequence ID" value="GET33566.1"/>
    <property type="molecule type" value="Genomic_DNA"/>
</dbReference>
<dbReference type="AlphaFoldDB" id="A0A5M4B109"/>
<dbReference type="Proteomes" id="UP000391834">
    <property type="component" value="Unassembled WGS sequence"/>
</dbReference>
<reference evidence="7 8" key="1">
    <citation type="submission" date="2019-10" db="EMBL/GenBank/DDBJ databases">
        <title>Prolixibacter strains distinguished by the presence of nitrate reductase genes were adept at nitrate-dependent anaerobic corrosion of metallic iron and carbon steel.</title>
        <authorList>
            <person name="Iino T."/>
            <person name="Shono N."/>
            <person name="Ito K."/>
            <person name="Nakamura R."/>
            <person name="Sueoka K."/>
            <person name="Harayama S."/>
            <person name="Ohkuma M."/>
        </authorList>
    </citation>
    <scope>NUCLEOTIDE SEQUENCE [LARGE SCALE GENOMIC DNA]</scope>
    <source>
        <strain evidence="7 8">JCM 13498</strain>
    </source>
</reference>
<protein>
    <recommendedName>
        <fullName evidence="6">Yip1 domain-containing protein</fullName>
    </recommendedName>
</protein>
<dbReference type="GO" id="GO:0016020">
    <property type="term" value="C:membrane"/>
    <property type="evidence" value="ECO:0007669"/>
    <property type="project" value="UniProtKB-SubCell"/>
</dbReference>
<evidence type="ECO:0000256" key="1">
    <source>
        <dbReference type="ARBA" id="ARBA00004141"/>
    </source>
</evidence>
<keyword evidence="4 5" id="KW-0472">Membrane</keyword>
<keyword evidence="8" id="KW-1185">Reference proteome</keyword>
<dbReference type="OrthoDB" id="1120629at2"/>
<dbReference type="RefSeq" id="WP_025864136.1">
    <property type="nucleotide sequence ID" value="NZ_BLAX01000001.1"/>
</dbReference>
<proteinExistence type="predicted"/>